<evidence type="ECO:0000313" key="1">
    <source>
        <dbReference type="EMBL" id="PPR84226.1"/>
    </source>
</evidence>
<accession>A0A2P5VZG6</accession>
<sequence>MEHGVWARVRPRLFHCPRHLPSDGVAQKGSHFHRPLCDSPGTVLRSPQHGGARMRSVNSLHHHDHATRESKIFMTEFDDPRTVQFRLSASIATSTTLLQTAGRPSFLLQPLMTPATPRHRLSPHP</sequence>
<dbReference type="EMBL" id="KZ669960">
    <property type="protein sequence ID" value="PPR84226.1"/>
    <property type="molecule type" value="Genomic_DNA"/>
</dbReference>
<dbReference type="Proteomes" id="UP000239757">
    <property type="component" value="Unassembled WGS sequence"/>
</dbReference>
<evidence type="ECO:0000313" key="2">
    <source>
        <dbReference type="Proteomes" id="UP000239757"/>
    </source>
</evidence>
<name>A0A2P5VZG6_GOSBA</name>
<organism evidence="1 2">
    <name type="scientific">Gossypium barbadense</name>
    <name type="common">Sea Island cotton</name>
    <name type="synonym">Hibiscus barbadensis</name>
    <dbReference type="NCBI Taxonomy" id="3634"/>
    <lineage>
        <taxon>Eukaryota</taxon>
        <taxon>Viridiplantae</taxon>
        <taxon>Streptophyta</taxon>
        <taxon>Embryophyta</taxon>
        <taxon>Tracheophyta</taxon>
        <taxon>Spermatophyta</taxon>
        <taxon>Magnoliopsida</taxon>
        <taxon>eudicotyledons</taxon>
        <taxon>Gunneridae</taxon>
        <taxon>Pentapetalae</taxon>
        <taxon>rosids</taxon>
        <taxon>malvids</taxon>
        <taxon>Malvales</taxon>
        <taxon>Malvaceae</taxon>
        <taxon>Malvoideae</taxon>
        <taxon>Gossypium</taxon>
    </lineage>
</organism>
<protein>
    <submittedName>
        <fullName evidence="1">Uncharacterized protein</fullName>
    </submittedName>
</protein>
<proteinExistence type="predicted"/>
<gene>
    <name evidence="1" type="ORF">GOBAR_AA36486</name>
</gene>
<dbReference type="AlphaFoldDB" id="A0A2P5VZG6"/>
<reference evidence="1 2" key="1">
    <citation type="submission" date="2015-01" db="EMBL/GenBank/DDBJ databases">
        <title>Genome of allotetraploid Gossypium barbadense reveals genomic plasticity and fiber elongation in cotton evolution.</title>
        <authorList>
            <person name="Chen X."/>
            <person name="Liu X."/>
            <person name="Zhao B."/>
            <person name="Zheng H."/>
            <person name="Hu Y."/>
            <person name="Lu G."/>
            <person name="Yang C."/>
            <person name="Chen J."/>
            <person name="Shan C."/>
            <person name="Zhang L."/>
            <person name="Zhou Y."/>
            <person name="Wang L."/>
            <person name="Guo W."/>
            <person name="Bai Y."/>
            <person name="Ruan J."/>
            <person name="Shangguan X."/>
            <person name="Mao Y."/>
            <person name="Jiang J."/>
            <person name="Zhu Y."/>
            <person name="Lei J."/>
            <person name="Kang H."/>
            <person name="Chen S."/>
            <person name="He X."/>
            <person name="Wang R."/>
            <person name="Wang Y."/>
            <person name="Chen J."/>
            <person name="Wang L."/>
            <person name="Yu S."/>
            <person name="Wang B."/>
            <person name="Wei J."/>
            <person name="Song S."/>
            <person name="Lu X."/>
            <person name="Gao Z."/>
            <person name="Gu W."/>
            <person name="Deng X."/>
            <person name="Ma D."/>
            <person name="Wang S."/>
            <person name="Liang W."/>
            <person name="Fang L."/>
            <person name="Cai C."/>
            <person name="Zhu X."/>
            <person name="Zhou B."/>
            <person name="Zhang Y."/>
            <person name="Chen Z."/>
            <person name="Xu S."/>
            <person name="Zhu R."/>
            <person name="Wang S."/>
            <person name="Zhang T."/>
            <person name="Zhao G."/>
        </authorList>
    </citation>
    <scope>NUCLEOTIDE SEQUENCE [LARGE SCALE GENOMIC DNA]</scope>
    <source>
        <strain evidence="2">cv. Xinhai21</strain>
        <tissue evidence="1">Leaf</tissue>
    </source>
</reference>